<evidence type="ECO:0000256" key="2">
    <source>
        <dbReference type="ARBA" id="ARBA00022741"/>
    </source>
</evidence>
<evidence type="ECO:0000259" key="6">
    <source>
        <dbReference type="PROSITE" id="PS50011"/>
    </source>
</evidence>
<gene>
    <name evidence="7" type="ORF">H4F98_14795</name>
</gene>
<name>A0A7W3TP08_9GAMM</name>
<dbReference type="SUPFAM" id="SSF48452">
    <property type="entry name" value="TPR-like"/>
    <property type="match status" value="1"/>
</dbReference>
<dbReference type="Proteomes" id="UP000523196">
    <property type="component" value="Unassembled WGS sequence"/>
</dbReference>
<dbReference type="Gene3D" id="3.30.200.20">
    <property type="entry name" value="Phosphorylase Kinase, domain 1"/>
    <property type="match status" value="1"/>
</dbReference>
<evidence type="ECO:0000313" key="8">
    <source>
        <dbReference type="Proteomes" id="UP000523196"/>
    </source>
</evidence>
<feature type="binding site" evidence="5">
    <location>
        <position position="122"/>
    </location>
    <ligand>
        <name>ATP</name>
        <dbReference type="ChEBI" id="CHEBI:30616"/>
    </ligand>
</feature>
<keyword evidence="3 7" id="KW-0418">Kinase</keyword>
<keyword evidence="1" id="KW-0808">Transferase</keyword>
<dbReference type="PANTHER" id="PTHR43289">
    <property type="entry name" value="MITOGEN-ACTIVATED PROTEIN KINASE KINASE KINASE 20-RELATED"/>
    <property type="match status" value="1"/>
</dbReference>
<accession>A0A7W3TP08</accession>
<dbReference type="InterPro" id="IPR017441">
    <property type="entry name" value="Protein_kinase_ATP_BS"/>
</dbReference>
<dbReference type="Gene3D" id="1.25.40.10">
    <property type="entry name" value="Tetratricopeptide repeat domain"/>
    <property type="match status" value="1"/>
</dbReference>
<evidence type="ECO:0000313" key="7">
    <source>
        <dbReference type="EMBL" id="MBB1061840.1"/>
    </source>
</evidence>
<keyword evidence="4 5" id="KW-0067">ATP-binding</keyword>
<evidence type="ECO:0000256" key="3">
    <source>
        <dbReference type="ARBA" id="ARBA00022777"/>
    </source>
</evidence>
<reference evidence="7 8" key="1">
    <citation type="submission" date="2020-08" db="EMBL/GenBank/DDBJ databases">
        <authorList>
            <person name="Xu S."/>
            <person name="Li A."/>
        </authorList>
    </citation>
    <scope>NUCLEOTIDE SEQUENCE [LARGE SCALE GENOMIC DNA]</scope>
    <source>
        <strain evidence="7 8">119BY6-57</strain>
    </source>
</reference>
<dbReference type="SMART" id="SM00220">
    <property type="entry name" value="S_TKc"/>
    <property type="match status" value="1"/>
</dbReference>
<organism evidence="7 8">
    <name type="scientific">Marilutibacter spongiae</name>
    <dbReference type="NCBI Taxonomy" id="2025720"/>
    <lineage>
        <taxon>Bacteria</taxon>
        <taxon>Pseudomonadati</taxon>
        <taxon>Pseudomonadota</taxon>
        <taxon>Gammaproteobacteria</taxon>
        <taxon>Lysobacterales</taxon>
        <taxon>Lysobacteraceae</taxon>
        <taxon>Marilutibacter</taxon>
    </lineage>
</organism>
<dbReference type="GO" id="GO:0004674">
    <property type="term" value="F:protein serine/threonine kinase activity"/>
    <property type="evidence" value="ECO:0007669"/>
    <property type="project" value="UniProtKB-KW"/>
</dbReference>
<dbReference type="InterPro" id="IPR011009">
    <property type="entry name" value="Kinase-like_dom_sf"/>
</dbReference>
<protein>
    <submittedName>
        <fullName evidence="7">Serine/threonine protein kinase</fullName>
    </submittedName>
</protein>
<dbReference type="CDD" id="cd14014">
    <property type="entry name" value="STKc_PknB_like"/>
    <property type="match status" value="1"/>
</dbReference>
<dbReference type="Gene3D" id="1.10.510.10">
    <property type="entry name" value="Transferase(Phosphotransferase) domain 1"/>
    <property type="match status" value="1"/>
</dbReference>
<dbReference type="RefSeq" id="WP_182688609.1">
    <property type="nucleotide sequence ID" value="NZ_JACHTF010000019.1"/>
</dbReference>
<dbReference type="PROSITE" id="PS00108">
    <property type="entry name" value="PROTEIN_KINASE_ST"/>
    <property type="match status" value="1"/>
</dbReference>
<keyword evidence="7" id="KW-0723">Serine/threonine-protein kinase</keyword>
<dbReference type="InterPro" id="IPR000719">
    <property type="entry name" value="Prot_kinase_dom"/>
</dbReference>
<dbReference type="PANTHER" id="PTHR43289:SF6">
    <property type="entry name" value="SERINE_THREONINE-PROTEIN KINASE NEKL-3"/>
    <property type="match status" value="1"/>
</dbReference>
<sequence length="915" mass="97716">MSGGAPPDDASVPWLAALALVERVLELPAEQRQAALDHFGGDPETRALARRMLAASESTSVLDAPLPPLAEASEADEAHHALLVGQRLGRWLLTGLLGQGGMSAVYRARSLTPPVGQEAALKLLSLAAATPEGRIRFQREIDILVRLRHPGIAPVHDAGFAADGTPWFAMGLVEGVDIATWQQEQGLDVNDCVELFLQVCDAVAYAHRHLVVHRDIKPSNVLVDSSGRAILLDFGISRLLEGDMQDATSTGLYAFTPRYAAPEQLNGGAISTATDVFGLGSLLHLLLVGRPPLFDASAADAECRAPATLLDRRNDRNRRRLLGGDLGAILQRALARDPARRYPGAAELAMDLRAWREGRPVSAQRDGKAYRFRRFVARHRVSSGLAAGLAISLLAGLAGFAWQAHHARQQASIARDAERVAADAQARAERELQRSEAVRGYIGEIFAVANPGSGREINPTEFVASADALVTDDMEATQPELAADLHIFISGLRRATGDYEGGMASLTEAVSVLDAAGVQAPGLRVRAWSEAGSTSRTLGRQREAFDFFGKALAAADAARLGDDARTMLALDRLAAESAFSGKDQPVDALSTLLGRIESDDALRGTRVHMTALDYLSTAVRLAGGDNFPLQGRRLAIAPAVYADEPGWLAFTYADAVPTYRARRDFETAGRLAAEAIEIADRVYQAPNVVAAIVYCNAAGLALQTGRNAEARSLIERAIAIDAVLQRRYLHAASCLFHQAEAAIATGHPGPALEALDATDAMLDALATAPDASLRGESCGLRALVHLRSGDATAATRALSACEALHGRINRYLPPALAWRAAWMGDPGEASRVLAPWLEAHPLPHDAPDRLMGWQLDWMIASLGNMPDADARRQALRASVAAIPGKWDDRDALLACLDRGDGRAGCLAQAGERRAR</sequence>
<dbReference type="PROSITE" id="PS00107">
    <property type="entry name" value="PROTEIN_KINASE_ATP"/>
    <property type="match status" value="1"/>
</dbReference>
<keyword evidence="8" id="KW-1185">Reference proteome</keyword>
<dbReference type="AlphaFoldDB" id="A0A7W3TP08"/>
<dbReference type="GO" id="GO:0005524">
    <property type="term" value="F:ATP binding"/>
    <property type="evidence" value="ECO:0007669"/>
    <property type="project" value="UniProtKB-UniRule"/>
</dbReference>
<feature type="domain" description="Protein kinase" evidence="6">
    <location>
        <begin position="91"/>
        <end position="356"/>
    </location>
</feature>
<dbReference type="EMBL" id="JACHTF010000019">
    <property type="protein sequence ID" value="MBB1061840.1"/>
    <property type="molecule type" value="Genomic_DNA"/>
</dbReference>
<evidence type="ECO:0000256" key="4">
    <source>
        <dbReference type="ARBA" id="ARBA00022840"/>
    </source>
</evidence>
<evidence type="ECO:0000256" key="1">
    <source>
        <dbReference type="ARBA" id="ARBA00022679"/>
    </source>
</evidence>
<evidence type="ECO:0000256" key="5">
    <source>
        <dbReference type="PROSITE-ProRule" id="PRU10141"/>
    </source>
</evidence>
<comment type="caution">
    <text evidence="7">The sequence shown here is derived from an EMBL/GenBank/DDBJ whole genome shotgun (WGS) entry which is preliminary data.</text>
</comment>
<dbReference type="Pfam" id="PF00069">
    <property type="entry name" value="Pkinase"/>
    <property type="match status" value="1"/>
</dbReference>
<dbReference type="InterPro" id="IPR008271">
    <property type="entry name" value="Ser/Thr_kinase_AS"/>
</dbReference>
<dbReference type="InterPro" id="IPR011990">
    <property type="entry name" value="TPR-like_helical_dom_sf"/>
</dbReference>
<dbReference type="PROSITE" id="PS50011">
    <property type="entry name" value="PROTEIN_KINASE_DOM"/>
    <property type="match status" value="1"/>
</dbReference>
<proteinExistence type="predicted"/>
<dbReference type="SUPFAM" id="SSF56112">
    <property type="entry name" value="Protein kinase-like (PK-like)"/>
    <property type="match status" value="1"/>
</dbReference>
<keyword evidence="2 5" id="KW-0547">Nucleotide-binding</keyword>